<dbReference type="PROSITE" id="PS50109">
    <property type="entry name" value="HIS_KIN"/>
    <property type="match status" value="1"/>
</dbReference>
<reference evidence="11 12" key="1">
    <citation type="submission" date="2016-12" db="EMBL/GenBank/DDBJ databases">
        <authorList>
            <person name="Song W.-J."/>
            <person name="Kurnit D.M."/>
        </authorList>
    </citation>
    <scope>NUCLEOTIDE SEQUENCE [LARGE SCALE GENOMIC DNA]</scope>
    <source>
        <strain evidence="11 12">DSM 18488</strain>
    </source>
</reference>
<dbReference type="CDD" id="cd00130">
    <property type="entry name" value="PAS"/>
    <property type="match status" value="4"/>
</dbReference>
<dbReference type="FunFam" id="3.30.565.10:FF:000010">
    <property type="entry name" value="Sensor histidine kinase RcsC"/>
    <property type="match status" value="1"/>
</dbReference>
<evidence type="ECO:0000256" key="1">
    <source>
        <dbReference type="ARBA" id="ARBA00000085"/>
    </source>
</evidence>
<dbReference type="CDD" id="cd17546">
    <property type="entry name" value="REC_hyHK_CKI1_RcsC-like"/>
    <property type="match status" value="1"/>
</dbReference>
<dbReference type="InterPro" id="IPR036097">
    <property type="entry name" value="HisK_dim/P_sf"/>
</dbReference>
<feature type="modified residue" description="4-aspartylphosphate" evidence="5">
    <location>
        <position position="980"/>
    </location>
</feature>
<dbReference type="Pfam" id="PF00512">
    <property type="entry name" value="HisKA"/>
    <property type="match status" value="1"/>
</dbReference>
<dbReference type="InterPro" id="IPR005467">
    <property type="entry name" value="His_kinase_dom"/>
</dbReference>
<dbReference type="InterPro" id="IPR036890">
    <property type="entry name" value="HATPase_C_sf"/>
</dbReference>
<dbReference type="Pfam" id="PF08448">
    <property type="entry name" value="PAS_4"/>
    <property type="match status" value="1"/>
</dbReference>
<dbReference type="InterPro" id="IPR000700">
    <property type="entry name" value="PAS-assoc_C"/>
</dbReference>
<keyword evidence="4" id="KW-0902">Two-component regulatory system</keyword>
<dbReference type="PROSITE" id="PS50112">
    <property type="entry name" value="PAS"/>
    <property type="match status" value="4"/>
</dbReference>
<dbReference type="InterPro" id="IPR001789">
    <property type="entry name" value="Sig_transdc_resp-reg_receiver"/>
</dbReference>
<evidence type="ECO:0000259" key="8">
    <source>
        <dbReference type="PROSITE" id="PS50110"/>
    </source>
</evidence>
<feature type="coiled-coil region" evidence="6">
    <location>
        <begin position="8"/>
        <end position="38"/>
    </location>
</feature>
<evidence type="ECO:0000313" key="11">
    <source>
        <dbReference type="EMBL" id="SHO49648.1"/>
    </source>
</evidence>
<dbReference type="SMART" id="SM00091">
    <property type="entry name" value="PAS"/>
    <property type="match status" value="5"/>
</dbReference>
<evidence type="ECO:0000259" key="7">
    <source>
        <dbReference type="PROSITE" id="PS50109"/>
    </source>
</evidence>
<dbReference type="SMART" id="SM00388">
    <property type="entry name" value="HisKA"/>
    <property type="match status" value="1"/>
</dbReference>
<dbReference type="EMBL" id="FRFE01000014">
    <property type="protein sequence ID" value="SHO49648.1"/>
    <property type="molecule type" value="Genomic_DNA"/>
</dbReference>
<dbReference type="InterPro" id="IPR013655">
    <property type="entry name" value="PAS_fold_3"/>
</dbReference>
<sequence length="1053" mass="118735">MSYDELTKEQLFVELERVKKELDELKKDQKKRGEIEERFRLAMEACKDGIWDWNIKTREIYYSPGYNAMLGYGADQFPDDVSGWLEHMHPDDIEAVLAAIYACIDNHSESFCVEFRIQARSGKWIWILGRGQVVQRNMHGKALRMVGTHTDITRIKESEGHYRSVYETVSAAIVTIGMQGQYLSWNPVWCEMLGYSAEEIKKLNAFDITHPDDLDQGARNVASLIQGKVTSYRQDKRFIKKDGSILWVDLSASALRNSNGEVEALLGVIIDISSRKRVEAAMASTEERYSTLVHRISSGVAVYEAVDGGTDFIFKDFNPAAEEMTMTSREQALGSTLLQLFPAIKNSILFSALQRVWTTGTPEQLPPIFYKDSMREGWRENRLYKLPSGEVVSLFDDVTQRINAAKALEASEQRLNLALNAVNDAVWDWKIDTGEVYFSPRWYTMLGFEPDELPQGFETWQKLLYPEDKARATAEVRAYLKSGESFKVEMRMRTKGNQWRWILGRGMVVETDASGRAIRMIGTHVDITDRIQATEALRESEQRFRNLLENVEMVAVRGYDESKRVIYWNRACEALYGYSRAEVIGLQFEELIIPKDQRSAIGHMMTSWITEGIPFPSGEFTLQHKNGSFRSVYSSNAMQINAQGNRELFFVDVDLTEIQSAYSELIEAKEEAEAASRAKSLFLANMSHELRTPLNGIMGVHHILESTSLDDKQQEYLSLAQGSAMRLTTLLNDILDLTRVEAGCMELKNTSFSLAETLHDTKQLFQASSGQEDVEFRFHVDPEIPKKLVGDHSRLQQILNNIVGNAIKFTVVGIIEISVSLLPNRSGDECKLLFSISDTGIGIPEEKLDSIFNSFTQVDDSFTRTHQGAGLGLSIVKRLVGLMGGNMAVESRIGMGTTFYLCLPFQVETKITALEIPASQHSLQVSPGRIKALLVEDDVISQMVFQKLLEKEGCEVITANDGIQAIQKLNRQRFDVVFMDVQMPVMDGVTATQAIRNGEAGEQSMNTMLIATTAYAMTGDKEMLLQAGMDGYIEKPIAMGALQQVLNRIRHTM</sequence>
<dbReference type="Gene3D" id="1.10.287.130">
    <property type="match status" value="1"/>
</dbReference>
<evidence type="ECO:0000256" key="4">
    <source>
        <dbReference type="ARBA" id="ARBA00023012"/>
    </source>
</evidence>
<comment type="catalytic activity">
    <reaction evidence="1">
        <text>ATP + protein L-histidine = ADP + protein N-phospho-L-histidine.</text>
        <dbReference type="EC" id="2.7.13.3"/>
    </reaction>
</comment>
<protein>
    <recommendedName>
        <fullName evidence="2">histidine kinase</fullName>
        <ecNumber evidence="2">2.7.13.3</ecNumber>
    </recommendedName>
</protein>
<evidence type="ECO:0000256" key="5">
    <source>
        <dbReference type="PROSITE-ProRule" id="PRU00169"/>
    </source>
</evidence>
<feature type="domain" description="Histidine kinase" evidence="7">
    <location>
        <begin position="685"/>
        <end position="907"/>
    </location>
</feature>
<dbReference type="SUPFAM" id="SSF52172">
    <property type="entry name" value="CheY-like"/>
    <property type="match status" value="1"/>
</dbReference>
<evidence type="ECO:0000256" key="3">
    <source>
        <dbReference type="ARBA" id="ARBA00022553"/>
    </source>
</evidence>
<dbReference type="Pfam" id="PF02518">
    <property type="entry name" value="HATPase_c"/>
    <property type="match status" value="1"/>
</dbReference>
<gene>
    <name evidence="11" type="ORF">SAMN02745220_02971</name>
</gene>
<feature type="domain" description="Response regulatory" evidence="8">
    <location>
        <begin position="931"/>
        <end position="1050"/>
    </location>
</feature>
<dbReference type="EC" id="2.7.13.3" evidence="2"/>
<evidence type="ECO:0000256" key="6">
    <source>
        <dbReference type="SAM" id="Coils"/>
    </source>
</evidence>
<dbReference type="Proteomes" id="UP000184603">
    <property type="component" value="Unassembled WGS sequence"/>
</dbReference>
<evidence type="ECO:0000259" key="9">
    <source>
        <dbReference type="PROSITE" id="PS50112"/>
    </source>
</evidence>
<keyword evidence="6" id="KW-0175">Coiled coil</keyword>
<dbReference type="STRING" id="1121416.SAMN02745220_02971"/>
<dbReference type="PANTHER" id="PTHR45339:SF1">
    <property type="entry name" value="HYBRID SIGNAL TRANSDUCTION HISTIDINE KINASE J"/>
    <property type="match status" value="1"/>
</dbReference>
<organism evidence="11 12">
    <name type="scientific">Desulfopila aestuarii DSM 18488</name>
    <dbReference type="NCBI Taxonomy" id="1121416"/>
    <lineage>
        <taxon>Bacteria</taxon>
        <taxon>Pseudomonadati</taxon>
        <taxon>Thermodesulfobacteriota</taxon>
        <taxon>Desulfobulbia</taxon>
        <taxon>Desulfobulbales</taxon>
        <taxon>Desulfocapsaceae</taxon>
        <taxon>Desulfopila</taxon>
    </lineage>
</organism>
<dbReference type="SMART" id="SM00448">
    <property type="entry name" value="REC"/>
    <property type="match status" value="1"/>
</dbReference>
<dbReference type="SMART" id="SM00387">
    <property type="entry name" value="HATPase_c"/>
    <property type="match status" value="1"/>
</dbReference>
<dbReference type="SUPFAM" id="SSF47384">
    <property type="entry name" value="Homodimeric domain of signal transducing histidine kinase"/>
    <property type="match status" value="1"/>
</dbReference>
<dbReference type="GO" id="GO:0000155">
    <property type="term" value="F:phosphorelay sensor kinase activity"/>
    <property type="evidence" value="ECO:0007669"/>
    <property type="project" value="InterPro"/>
</dbReference>
<dbReference type="PROSITE" id="PS50113">
    <property type="entry name" value="PAC"/>
    <property type="match status" value="3"/>
</dbReference>
<feature type="domain" description="PAC" evidence="10">
    <location>
        <begin position="486"/>
        <end position="539"/>
    </location>
</feature>
<dbReference type="CDD" id="cd00082">
    <property type="entry name" value="HisKA"/>
    <property type="match status" value="1"/>
</dbReference>
<dbReference type="PRINTS" id="PR00344">
    <property type="entry name" value="BCTRLSENSOR"/>
</dbReference>
<dbReference type="Gene3D" id="3.30.450.20">
    <property type="entry name" value="PAS domain"/>
    <property type="match status" value="5"/>
</dbReference>
<dbReference type="InterPro" id="IPR003594">
    <property type="entry name" value="HATPase_dom"/>
</dbReference>
<dbReference type="InterPro" id="IPR013656">
    <property type="entry name" value="PAS_4"/>
</dbReference>
<dbReference type="SMART" id="SM00086">
    <property type="entry name" value="PAC"/>
    <property type="match status" value="4"/>
</dbReference>
<feature type="domain" description="PAS" evidence="9">
    <location>
        <begin position="158"/>
        <end position="228"/>
    </location>
</feature>
<dbReference type="OrthoDB" id="9797097at2"/>
<dbReference type="Pfam" id="PF08447">
    <property type="entry name" value="PAS_3"/>
    <property type="match status" value="4"/>
</dbReference>
<dbReference type="InterPro" id="IPR004358">
    <property type="entry name" value="Sig_transdc_His_kin-like_C"/>
</dbReference>
<name>A0A1M7YAT5_9BACT</name>
<dbReference type="AlphaFoldDB" id="A0A1M7YAT5"/>
<evidence type="ECO:0000313" key="12">
    <source>
        <dbReference type="Proteomes" id="UP000184603"/>
    </source>
</evidence>
<dbReference type="NCBIfam" id="TIGR00229">
    <property type="entry name" value="sensory_box"/>
    <property type="match status" value="4"/>
</dbReference>
<dbReference type="InterPro" id="IPR003661">
    <property type="entry name" value="HisK_dim/P_dom"/>
</dbReference>
<proteinExistence type="predicted"/>
<dbReference type="InterPro" id="IPR011006">
    <property type="entry name" value="CheY-like_superfamily"/>
</dbReference>
<feature type="domain" description="PAS" evidence="9">
    <location>
        <begin position="540"/>
        <end position="597"/>
    </location>
</feature>
<feature type="domain" description="PAC" evidence="10">
    <location>
        <begin position="111"/>
        <end position="164"/>
    </location>
</feature>
<dbReference type="SUPFAM" id="SSF55874">
    <property type="entry name" value="ATPase domain of HSP90 chaperone/DNA topoisomerase II/histidine kinase"/>
    <property type="match status" value="1"/>
</dbReference>
<evidence type="ECO:0000259" key="10">
    <source>
        <dbReference type="PROSITE" id="PS50113"/>
    </source>
</evidence>
<evidence type="ECO:0000256" key="2">
    <source>
        <dbReference type="ARBA" id="ARBA00012438"/>
    </source>
</evidence>
<accession>A0A1M7YAT5</accession>
<dbReference type="InterPro" id="IPR035965">
    <property type="entry name" value="PAS-like_dom_sf"/>
</dbReference>
<dbReference type="PROSITE" id="PS50110">
    <property type="entry name" value="RESPONSE_REGULATORY"/>
    <property type="match status" value="1"/>
</dbReference>
<dbReference type="PANTHER" id="PTHR45339">
    <property type="entry name" value="HYBRID SIGNAL TRANSDUCTION HISTIDINE KINASE J"/>
    <property type="match status" value="1"/>
</dbReference>
<dbReference type="RefSeq" id="WP_073614317.1">
    <property type="nucleotide sequence ID" value="NZ_FRFE01000014.1"/>
</dbReference>
<dbReference type="Pfam" id="PF00072">
    <property type="entry name" value="Response_reg"/>
    <property type="match status" value="1"/>
</dbReference>
<dbReference type="Gene3D" id="3.30.565.10">
    <property type="entry name" value="Histidine kinase-like ATPase, C-terminal domain"/>
    <property type="match status" value="1"/>
</dbReference>
<dbReference type="CDD" id="cd16922">
    <property type="entry name" value="HATPase_EvgS-ArcB-TorS-like"/>
    <property type="match status" value="1"/>
</dbReference>
<keyword evidence="3 5" id="KW-0597">Phosphoprotein</keyword>
<dbReference type="SUPFAM" id="SSF55785">
    <property type="entry name" value="PYP-like sensor domain (PAS domain)"/>
    <property type="match status" value="5"/>
</dbReference>
<dbReference type="Gene3D" id="3.40.50.2300">
    <property type="match status" value="1"/>
</dbReference>
<feature type="domain" description="PAC" evidence="10">
    <location>
        <begin position="232"/>
        <end position="284"/>
    </location>
</feature>
<feature type="domain" description="PAS" evidence="9">
    <location>
        <begin position="411"/>
        <end position="483"/>
    </location>
</feature>
<keyword evidence="12" id="KW-1185">Reference proteome</keyword>
<feature type="domain" description="PAS" evidence="9">
    <location>
        <begin position="35"/>
        <end position="107"/>
    </location>
</feature>
<dbReference type="InterPro" id="IPR000014">
    <property type="entry name" value="PAS"/>
</dbReference>
<dbReference type="InterPro" id="IPR001610">
    <property type="entry name" value="PAC"/>
</dbReference>